<evidence type="ECO:0000313" key="1">
    <source>
        <dbReference type="EMBL" id="GGA24493.1"/>
    </source>
</evidence>
<gene>
    <name evidence="1" type="ORF">GCM10011333_29400</name>
</gene>
<accession>A0A8J2XM98</accession>
<dbReference type="AlphaFoldDB" id="A0A8J2XM98"/>
<evidence type="ECO:0000313" key="2">
    <source>
        <dbReference type="Proteomes" id="UP000616114"/>
    </source>
</evidence>
<keyword evidence="2" id="KW-1185">Reference proteome</keyword>
<sequence length="112" mass="11753">MVCAAASSLGQDVPRQPAVPRIDEIWSGGVTGVAAYRERRRCGAAQECAAAVRLLPRQRHAPTVPHLDRCLAPAASQLARDPGRAVSLTARAVIATAEARRDPGTSAGTMSR</sequence>
<name>A0A8J2XM98_9MICO</name>
<organism evidence="1 2">
    <name type="scientific">Sediminivirga luteola</name>
    <dbReference type="NCBI Taxonomy" id="1774748"/>
    <lineage>
        <taxon>Bacteria</taxon>
        <taxon>Bacillati</taxon>
        <taxon>Actinomycetota</taxon>
        <taxon>Actinomycetes</taxon>
        <taxon>Micrococcales</taxon>
        <taxon>Brevibacteriaceae</taxon>
        <taxon>Sediminivirga</taxon>
    </lineage>
</organism>
<comment type="caution">
    <text evidence="1">The sequence shown here is derived from an EMBL/GenBank/DDBJ whole genome shotgun (WGS) entry which is preliminary data.</text>
</comment>
<reference evidence="1" key="1">
    <citation type="journal article" date="2014" name="Int. J. Syst. Evol. Microbiol.">
        <title>Complete genome sequence of Corynebacterium casei LMG S-19264T (=DSM 44701T), isolated from a smear-ripened cheese.</title>
        <authorList>
            <consortium name="US DOE Joint Genome Institute (JGI-PGF)"/>
            <person name="Walter F."/>
            <person name="Albersmeier A."/>
            <person name="Kalinowski J."/>
            <person name="Ruckert C."/>
        </authorList>
    </citation>
    <scope>NUCLEOTIDE SEQUENCE</scope>
    <source>
        <strain evidence="1">CGMCC 1.12785</strain>
    </source>
</reference>
<dbReference type="Proteomes" id="UP000616114">
    <property type="component" value="Unassembled WGS sequence"/>
</dbReference>
<dbReference type="EMBL" id="BMFY01000015">
    <property type="protein sequence ID" value="GGA24493.1"/>
    <property type="molecule type" value="Genomic_DNA"/>
</dbReference>
<protein>
    <submittedName>
        <fullName evidence="1">Uncharacterized protein</fullName>
    </submittedName>
</protein>
<proteinExistence type="predicted"/>
<reference evidence="1" key="2">
    <citation type="submission" date="2020-09" db="EMBL/GenBank/DDBJ databases">
        <authorList>
            <person name="Sun Q."/>
            <person name="Zhou Y."/>
        </authorList>
    </citation>
    <scope>NUCLEOTIDE SEQUENCE</scope>
    <source>
        <strain evidence="1">CGMCC 1.12785</strain>
    </source>
</reference>